<keyword evidence="1" id="KW-0472">Membrane</keyword>
<comment type="caution">
    <text evidence="2">The sequence shown here is derived from an EMBL/GenBank/DDBJ whole genome shotgun (WGS) entry which is preliminary data.</text>
</comment>
<accession>A0A6L3ZJT3</accession>
<dbReference type="RefSeq" id="WP_151692587.1">
    <property type="nucleotide sequence ID" value="NZ_BMGX01000002.1"/>
</dbReference>
<gene>
    <name evidence="2" type="ORF">F8C82_05705</name>
</gene>
<keyword evidence="3" id="KW-1185">Reference proteome</keyword>
<dbReference type="AlphaFoldDB" id="A0A6L3ZJT3"/>
<feature type="transmembrane region" description="Helical" evidence="1">
    <location>
        <begin position="100"/>
        <end position="115"/>
    </location>
</feature>
<evidence type="ECO:0000313" key="3">
    <source>
        <dbReference type="Proteomes" id="UP000484164"/>
    </source>
</evidence>
<dbReference type="EMBL" id="WBVQ01000001">
    <property type="protein sequence ID" value="KAB2817899.1"/>
    <property type="molecule type" value="Genomic_DNA"/>
</dbReference>
<proteinExistence type="predicted"/>
<sequence length="126" mass="14719">MLLLFAQLAFLGIVLMFLREPNHFIFNFTNLAHWAMPIGVVALDWVSWNTFKQKVGDMTEEQDIIERVNVLQGAYIILWVMVQAGTFLLLTFSIVEENDYFILLAVAQILFYITLRPRLFNFSEQL</sequence>
<evidence type="ECO:0000256" key="1">
    <source>
        <dbReference type="SAM" id="Phobius"/>
    </source>
</evidence>
<organism evidence="2 3">
    <name type="scientific">Phaeocystidibacter marisrubri</name>
    <dbReference type="NCBI Taxonomy" id="1577780"/>
    <lineage>
        <taxon>Bacteria</taxon>
        <taxon>Pseudomonadati</taxon>
        <taxon>Bacteroidota</taxon>
        <taxon>Flavobacteriia</taxon>
        <taxon>Flavobacteriales</taxon>
        <taxon>Phaeocystidibacteraceae</taxon>
        <taxon>Phaeocystidibacter</taxon>
    </lineage>
</organism>
<name>A0A6L3ZJT3_9FLAO</name>
<dbReference type="OrthoDB" id="9841785at2"/>
<dbReference type="Proteomes" id="UP000484164">
    <property type="component" value="Unassembled WGS sequence"/>
</dbReference>
<reference evidence="2 3" key="1">
    <citation type="submission" date="2019-10" db="EMBL/GenBank/DDBJ databases">
        <title>Genome sequence of Phaeocystidibacter marisrubri JCM30614 (type strain).</title>
        <authorList>
            <person name="Bowman J.P."/>
        </authorList>
    </citation>
    <scope>NUCLEOTIDE SEQUENCE [LARGE SCALE GENOMIC DNA]</scope>
    <source>
        <strain evidence="2 3">JCM 30614</strain>
    </source>
</reference>
<feature type="transmembrane region" description="Helical" evidence="1">
    <location>
        <begin position="31"/>
        <end position="51"/>
    </location>
</feature>
<keyword evidence="1" id="KW-0812">Transmembrane</keyword>
<keyword evidence="1" id="KW-1133">Transmembrane helix</keyword>
<feature type="transmembrane region" description="Helical" evidence="1">
    <location>
        <begin position="72"/>
        <end position="94"/>
    </location>
</feature>
<evidence type="ECO:0000313" key="2">
    <source>
        <dbReference type="EMBL" id="KAB2817899.1"/>
    </source>
</evidence>
<protein>
    <submittedName>
        <fullName evidence="2">Uncharacterized protein</fullName>
    </submittedName>
</protein>